<dbReference type="Proteomes" id="UP001362999">
    <property type="component" value="Unassembled WGS sequence"/>
</dbReference>
<proteinExistence type="predicted"/>
<comment type="caution">
    <text evidence="1">The sequence shown here is derived from an EMBL/GenBank/DDBJ whole genome shotgun (WGS) entry which is preliminary data.</text>
</comment>
<name>A0AAW0E1D6_9AGAR</name>
<sequence>MTGCPEVPLIFPLNSIRPSIHWLGGRETYSSTSNTIISKRLKKFTPAPIMLLQRLLIALIFGALGFSANAIAPPKIRADQSPAVALTNAERFALGLPPLPPRRRIYTCLIGLRQTSNNQFMGYLTPATSRNAIRLQTSAVNALVSTFKIPIGVTSQSGMLVYDTSNGLVLAGLATSSTNPLMWTTLYNYVTLSSLEPPSDTPPSYTNGYFESAIWSYDIGTQILTPQWVNPAGAPTAVINLNADVLSLNGDHVSITKLEGVDTSLHVSQVLSD</sequence>
<organism evidence="1 2">
    <name type="scientific">Favolaschia claudopus</name>
    <dbReference type="NCBI Taxonomy" id="2862362"/>
    <lineage>
        <taxon>Eukaryota</taxon>
        <taxon>Fungi</taxon>
        <taxon>Dikarya</taxon>
        <taxon>Basidiomycota</taxon>
        <taxon>Agaricomycotina</taxon>
        <taxon>Agaricomycetes</taxon>
        <taxon>Agaricomycetidae</taxon>
        <taxon>Agaricales</taxon>
        <taxon>Marasmiineae</taxon>
        <taxon>Mycenaceae</taxon>
        <taxon>Favolaschia</taxon>
    </lineage>
</organism>
<evidence type="ECO:0000313" key="2">
    <source>
        <dbReference type="Proteomes" id="UP001362999"/>
    </source>
</evidence>
<accession>A0AAW0E1D6</accession>
<reference evidence="1 2" key="1">
    <citation type="journal article" date="2024" name="J Genomics">
        <title>Draft genome sequencing and assembly of Favolaschia claudopus CIRM-BRFM 2984 isolated from oak limbs.</title>
        <authorList>
            <person name="Navarro D."/>
            <person name="Drula E."/>
            <person name="Chaduli D."/>
            <person name="Cazenave R."/>
            <person name="Ahrendt S."/>
            <person name="Wang J."/>
            <person name="Lipzen A."/>
            <person name="Daum C."/>
            <person name="Barry K."/>
            <person name="Grigoriev I.V."/>
            <person name="Favel A."/>
            <person name="Rosso M.N."/>
            <person name="Martin F."/>
        </authorList>
    </citation>
    <scope>NUCLEOTIDE SEQUENCE [LARGE SCALE GENOMIC DNA]</scope>
    <source>
        <strain evidence="1 2">CIRM-BRFM 2984</strain>
    </source>
</reference>
<protein>
    <submittedName>
        <fullName evidence="1">Uncharacterized protein</fullName>
    </submittedName>
</protein>
<evidence type="ECO:0000313" key="1">
    <source>
        <dbReference type="EMBL" id="KAK7058078.1"/>
    </source>
</evidence>
<gene>
    <name evidence="1" type="ORF">R3P38DRAFT_2844282</name>
</gene>
<dbReference type="EMBL" id="JAWWNJ010000004">
    <property type="protein sequence ID" value="KAK7058078.1"/>
    <property type="molecule type" value="Genomic_DNA"/>
</dbReference>
<keyword evidence="2" id="KW-1185">Reference proteome</keyword>
<dbReference type="AlphaFoldDB" id="A0AAW0E1D6"/>